<evidence type="ECO:0000256" key="1">
    <source>
        <dbReference type="SAM" id="MobiDB-lite"/>
    </source>
</evidence>
<sequence>LPLPSTMRKLKSVLLGMSCFDCCCCCARGCFGGPRLSALSFCPCSEREAAFETGNFIGEFVEIKSRNKIPRTGRRDAPRGWTSGAQGRRQLGRGGQEAGPDKVGVPTAQLRGRPGIMKGIDLARARNRIIAAHKLGRAAERLPAAESNLAGEREAATVESQPRDPGQCGSHSVLSQCDLSSLAVQLGPRPGRVVGAGDVVELALLLAEQLEPAGRGRLGQLADAEAQRAHEVVAGGPVPVPHLHRQALGEVLLAKFAAGSTSGMRGLSKSAITDPGRNWNRLADRPKSISERSKLSSPFPSFTPLYYLARLLQRSRISPGFASRPPGGEAAASAGLPGSQELDAMNAVRSHPAPTPPPGPAAHLSANSQLGLNPRAGQLPATGFSVALITLVFFFEFESSGTSFSFTYGSAKPLGSMGASLNWSNLANAPGFAGAPPDIPASAAGEAGRARRNLGTAARFTPCRRLSLVEFDGADRKLVPTLGAVNASDPLGTAGKLSHPDLCNSTVRQCVSSQTAAFAGFPNPEAEASKGHQKPLAAVLTLNAESLAREMHLELDPAAPLRVVDATQARHSLVEQAVQQRAAVIAECRACVACQLELVIVAVLQKYSEVPYQPSVLQCGILGRVESRLFIFVLFELVDFFLLTLDAVNANFFVILLHGPQVLPGLGELALFHALANVPVDEGALRIKQIELVRQSVPGLCNGGGVAQHTDSARHLCQVPAWHRGRRLIVDAHLEAGWPFNVKVAPADVVYGLVVNHESAVRVSQGALRSLSVLRRELVHEQRGEAGSSATAERVKHQKALQAGAVLRYSVDDLANAAHDFFADGVVAACVVVRCILLASDELLRVKQLPVGAGAHLVNDGRLQVNKDSPRHVVTGAGLREKCVSRPEIFQYEAKRAGTSRNNSNTVSGGGIRDVQVHKSKSGKETRVETELQSSGMATDLNININHGQRLEYVQCYESLDQQRPSDETPTPVSEEGGGADGGGSAGGAKPGDEGGGAEDGGGLTSEWAAVPNLGGEQLSESSSEHGEVIEAAGAEPSGQPMESDDDVDDGGDEEEGEGDMDDAMRHFQRYLDGEKIDALRGPSKDDDAKDTLKKLPTGHLEKEGVVIGCMSVFADVHIKEFIVMLSDDMIQAFLVDPERFRSVANRTKCEIEVTRRILNRRMGKYRWLKYLVVIIRGPSYSSIDQCDKMMSLLFPPYKWRKPYGAPAAVSMFLKENTPDNTDLYFNYQRTGPCQRMFGEISLRAPFRKTKSRPVEQTPWKMVQKRQQWGVLEPKNDRMERLLNHVYPERGGSTSQAMDQNIKWADAAVQAVEMSKARDLARSQMLQSRRLESEPLYARATFIERTSMRGFRGFYRAPVTGLRVLWLVYLISMATLLLSSVYYLVFEYLDYHVTVQESDRVQHVTPLPAICECSLQGPIGFAAAGLWQSGRVNSPGQLNQELRASMLNAYRAGNLPAAKELFFTDKLSELIELVCLTAMRSRETRGQKQMNLRSQRHQADASGRPVGPVCLVQAQSSNLAAPRIVHEAAGAEQDAVDGQPGQRAGQQRRVAEVADFFQHVPAQLVDLDAALGQQGQEQQAQLVAGRHVLRSPTVGHLQVLAQPAGVDLDHLDGLAIRSYTAMARMGKRRSLMDKRTPCPEGSTQAERAQMRQSRRLLAAKSSPEKVTERKQMPLLGSAQMSRRPTGSKEREITGSGRRQAISCVSAKIDFGPGGGGFGSSGNGRAALGGGSCWWCCIDLPAFFAFVSFATGQQLPETTLGRLQPLELLPGAATQAEKTPSPAKSMKQPHVLGDVQLLQAALPLAALFGGVKESLYAFALFCAVPVKLQINQYETAAQQFECRLPMPVKKCSSSNRCLPRLHQDLVDAHVRRLLHSVQNRPGDVLRLKHGVLALPAELLRSSHVPGLHAGDAKASTRHLEAQGPGVAFHEEFGARVHGQARKRSPTSVAAQVDDVAATPVQHDGQHGLHRVHQASAVDVDGAVGEVRQAAERPGIVHHPGAVHQDVRLAEQRPAARHGGLDLGAGGHVGWAGDRHALRSQNALAHLLQLVSAPGNQRHLAAVSSQGLRYRLWLLGNRDFCSVRTCPIPLLAPVTMATLPSNAPPEVFLLARGRRPRSARRATYTASRLDSMAGYPLSKPRLGRAARSCLESKVLSCPKYWDPPDGASSSNRRSSDAIGWQASAKQVKADWLRINQVKNLASVQAELGHGAHDDLAAATNLQHEQRQVLRVPGGVGPVPGLVAQPVHDHRHASGPSLHEQLLGHPFGLAVSVGEFLSVDAGVGVLAAVGQTVRKHSVGSPLPVSRTKQKTCVSVRRSRSRNRKAPRKPVAPVLASASGVSSAVPVPRAAAASIRRAISCTVGYWNSSFTDSWQPSCSFTFESSFVASREWLENGDAIQMAARLFSVAVCGRNEQSRLSWALSKGGSEALSSLPIALTGRLRWSGSQLPFCEVAVRWNNVRHKELVLAFAALHQHHTGVDEPAVQQGHLDRLNLHGVAPDFDHTVAATADLQAAVREQVAPVACAVQPLTRLAAEGFRRLNELAAIQVWALHVALGQGWPGHLWWIVDDIVGHNIKTLTLHQRTQHLPYKENVTGFALRSVGLVIRVSHVTPVVRKDSTAVRHADAFRLAGGAAGVYDEGEGVQIDGDGDAAGVASQLIEFLLPVVREDPRKAAR</sequence>
<feature type="region of interest" description="Disordered" evidence="1">
    <location>
        <begin position="2294"/>
        <end position="2327"/>
    </location>
</feature>
<name>A0A1I8I3U2_9PLAT</name>
<feature type="compositionally biased region" description="Basic and acidic residues" evidence="1">
    <location>
        <begin position="282"/>
        <end position="294"/>
    </location>
</feature>
<feature type="region of interest" description="Disordered" evidence="1">
    <location>
        <begin position="70"/>
        <end position="109"/>
    </location>
</feature>
<feature type="compositionally biased region" description="Gly residues" evidence="1">
    <location>
        <begin position="976"/>
        <end position="1004"/>
    </location>
</feature>
<keyword evidence="2" id="KW-1185">Reference proteome</keyword>
<feature type="compositionally biased region" description="Acidic residues" evidence="1">
    <location>
        <begin position="1043"/>
        <end position="1062"/>
    </location>
</feature>
<feature type="region of interest" description="Disordered" evidence="1">
    <location>
        <begin position="148"/>
        <end position="172"/>
    </location>
</feature>
<feature type="region of interest" description="Disordered" evidence="1">
    <location>
        <begin position="264"/>
        <end position="296"/>
    </location>
</feature>
<organism evidence="2 3">
    <name type="scientific">Macrostomum lignano</name>
    <dbReference type="NCBI Taxonomy" id="282301"/>
    <lineage>
        <taxon>Eukaryota</taxon>
        <taxon>Metazoa</taxon>
        <taxon>Spiralia</taxon>
        <taxon>Lophotrochozoa</taxon>
        <taxon>Platyhelminthes</taxon>
        <taxon>Rhabditophora</taxon>
        <taxon>Macrostomorpha</taxon>
        <taxon>Macrostomida</taxon>
        <taxon>Macrostomidae</taxon>
        <taxon>Macrostomum</taxon>
    </lineage>
</organism>
<feature type="region of interest" description="Disordered" evidence="1">
    <location>
        <begin position="1627"/>
        <end position="1647"/>
    </location>
</feature>
<evidence type="ECO:0000313" key="3">
    <source>
        <dbReference type="WBParaSite" id="maker-uti_cns_0009776-snap-gene-0.2-mRNA-1"/>
    </source>
</evidence>
<reference evidence="3" key="1">
    <citation type="submission" date="2016-11" db="UniProtKB">
        <authorList>
            <consortium name="WormBaseParasite"/>
        </authorList>
    </citation>
    <scope>IDENTIFICATION</scope>
</reference>
<accession>A0A1I8I3U2</accession>
<feature type="region of interest" description="Disordered" evidence="1">
    <location>
        <begin position="961"/>
        <end position="1009"/>
    </location>
</feature>
<dbReference type="Proteomes" id="UP000095280">
    <property type="component" value="Unplaced"/>
</dbReference>
<proteinExistence type="predicted"/>
<feature type="region of interest" description="Disordered" evidence="1">
    <location>
        <begin position="1032"/>
        <end position="1062"/>
    </location>
</feature>
<feature type="region of interest" description="Disordered" evidence="1">
    <location>
        <begin position="348"/>
        <end position="368"/>
    </location>
</feature>
<protein>
    <submittedName>
        <fullName evidence="3">Protein kinase domain-containing protein</fullName>
    </submittedName>
</protein>
<dbReference type="WBParaSite" id="maker-uti_cns_0009776-snap-gene-0.2-mRNA-1">
    <property type="protein sequence ID" value="maker-uti_cns_0009776-snap-gene-0.2-mRNA-1"/>
    <property type="gene ID" value="maker-uti_cns_0009776-snap-gene-0.2"/>
</dbReference>
<evidence type="ECO:0000313" key="2">
    <source>
        <dbReference type="Proteomes" id="UP000095280"/>
    </source>
</evidence>
<feature type="compositionally biased region" description="Polar residues" evidence="1">
    <location>
        <begin position="961"/>
        <end position="972"/>
    </location>
</feature>
<feature type="compositionally biased region" description="Basic residues" evidence="1">
    <location>
        <begin position="2313"/>
        <end position="2324"/>
    </location>
</feature>
<feature type="region of interest" description="Disordered" evidence="1">
    <location>
        <begin position="895"/>
        <end position="935"/>
    </location>
</feature>